<protein>
    <submittedName>
        <fullName evidence="2">Uncharacterized protein</fullName>
    </submittedName>
</protein>
<reference evidence="3" key="1">
    <citation type="journal article" date="2019" name="Int. J. Syst. Evol. Microbiol.">
        <title>The Global Catalogue of Microorganisms (GCM) 10K type strain sequencing project: providing services to taxonomists for standard genome sequencing and annotation.</title>
        <authorList>
            <consortium name="The Broad Institute Genomics Platform"/>
            <consortium name="The Broad Institute Genome Sequencing Center for Infectious Disease"/>
            <person name="Wu L."/>
            <person name="Ma J."/>
        </authorList>
    </citation>
    <scope>NUCLEOTIDE SEQUENCE [LARGE SCALE GENOMIC DNA]</scope>
    <source>
        <strain evidence="3">CGMCC 1.18437</strain>
    </source>
</reference>
<keyword evidence="3" id="KW-1185">Reference proteome</keyword>
<feature type="region of interest" description="Disordered" evidence="1">
    <location>
        <begin position="1"/>
        <end position="56"/>
    </location>
</feature>
<dbReference type="EMBL" id="BNAJ01000017">
    <property type="protein sequence ID" value="GHF62898.1"/>
    <property type="molecule type" value="Genomic_DNA"/>
</dbReference>
<proteinExistence type="predicted"/>
<feature type="compositionally biased region" description="Basic and acidic residues" evidence="1">
    <location>
        <begin position="1"/>
        <end position="11"/>
    </location>
</feature>
<dbReference type="Proteomes" id="UP000619376">
    <property type="component" value="Unassembled WGS sequence"/>
</dbReference>
<comment type="caution">
    <text evidence="2">The sequence shown here is derived from an EMBL/GenBank/DDBJ whole genome shotgun (WGS) entry which is preliminary data.</text>
</comment>
<name>A0ABQ3JTQ3_9DEIO</name>
<evidence type="ECO:0000313" key="3">
    <source>
        <dbReference type="Proteomes" id="UP000619376"/>
    </source>
</evidence>
<evidence type="ECO:0000256" key="1">
    <source>
        <dbReference type="SAM" id="MobiDB-lite"/>
    </source>
</evidence>
<sequence length="172" mass="17764">MGMTRSDDERSNPPLTGDGAQTGFEATDVKDHHQVAYTTTPGDDRVGSSDSEKYTPVELPSAKTVTGTFDHLATRDVGAMEHAAQTPDFAGAETVEGLGGDVLDEVAPSAGVGIPAAVGAAVLERQRDIDPNPGYTPPSSQVPSHVVEPAGDLPQGETAELQNEVDGGSGRR</sequence>
<evidence type="ECO:0000313" key="2">
    <source>
        <dbReference type="EMBL" id="GHF62898.1"/>
    </source>
</evidence>
<feature type="region of interest" description="Disordered" evidence="1">
    <location>
        <begin position="125"/>
        <end position="172"/>
    </location>
</feature>
<gene>
    <name evidence="2" type="ORF">GCM10017781_43680</name>
</gene>
<accession>A0ABQ3JTQ3</accession>
<organism evidence="2 3">
    <name type="scientific">Deinococcus metalli</name>
    <dbReference type="NCBI Taxonomy" id="1141878"/>
    <lineage>
        <taxon>Bacteria</taxon>
        <taxon>Thermotogati</taxon>
        <taxon>Deinococcota</taxon>
        <taxon>Deinococci</taxon>
        <taxon>Deinococcales</taxon>
        <taxon>Deinococcaceae</taxon>
        <taxon>Deinococcus</taxon>
    </lineage>
</organism>
<feature type="compositionally biased region" description="Basic and acidic residues" evidence="1">
    <location>
        <begin position="42"/>
        <end position="55"/>
    </location>
</feature>